<dbReference type="Proteomes" id="UP000263268">
    <property type="component" value="Unassembled WGS sequence"/>
</dbReference>
<sequence>MKIKYLLLMTALMSSLSVVKAQEKTASEQLDQLFSYCYENGMFNGTVHITKDGKTLLKKAYGFADIEKKQKLKTSSAFYLASLSKHFTAFSIALLEDDGKLKYDAAVRQYLPDFQYPNITIEHLLHHTSGIPEYKKMLNQQKEKLASRYEKTGQKVTNDELAGIMTKMQLPLDFEPGTNFEYSNSGYMYLALIVEKVSGNNFADFLEKRIFHPLQMTSSGLIGDDNAENAVSAYKTTLYGEQIPYNVPNFFGIYGDGGIYSSADDLAKWEKALRNHTLLNKEKSVALYETPLVNGKESPYGMGWFVRELPFNRAKAVTHSGIFVGYTNSMFRELGNETTSIVLSNNSHSSNGEINRALVRILYGMPFEFPKIPASKILSKTLLAEGIQKAEVFYEDQKSNEKYDFSEDELNRLGYDLLELDKMDEAIAIFKINLKAHPESANVYDSLGEAYLKSGNNEMALKNYRIAFEKDPENLNAKKIIERLSQSKND</sequence>
<feature type="repeat" description="TPR" evidence="1">
    <location>
        <begin position="441"/>
        <end position="474"/>
    </location>
</feature>
<keyword evidence="2" id="KW-0732">Signal</keyword>
<protein>
    <recommendedName>
        <fullName evidence="3">Beta-lactamase-related domain-containing protein</fullName>
    </recommendedName>
</protein>
<accession>A0A3D6BVW0</accession>
<dbReference type="PANTHER" id="PTHR46825">
    <property type="entry name" value="D-ALANYL-D-ALANINE-CARBOXYPEPTIDASE/ENDOPEPTIDASE AMPH"/>
    <property type="match status" value="1"/>
</dbReference>
<dbReference type="InterPro" id="IPR001466">
    <property type="entry name" value="Beta-lactam-related"/>
</dbReference>
<dbReference type="AlphaFoldDB" id="A0A3D6BVW0"/>
<dbReference type="PROSITE" id="PS50293">
    <property type="entry name" value="TPR_REGION"/>
    <property type="match status" value="1"/>
</dbReference>
<dbReference type="EMBL" id="DPRK01000259">
    <property type="protein sequence ID" value="HCY83014.1"/>
    <property type="molecule type" value="Genomic_DNA"/>
</dbReference>
<evidence type="ECO:0000313" key="4">
    <source>
        <dbReference type="EMBL" id="HCY83014.1"/>
    </source>
</evidence>
<feature type="domain" description="Beta-lactamase-related" evidence="3">
    <location>
        <begin position="43"/>
        <end position="358"/>
    </location>
</feature>
<organism evidence="4 5">
    <name type="scientific">Xanthomarina gelatinilytica</name>
    <dbReference type="NCBI Taxonomy" id="1137281"/>
    <lineage>
        <taxon>Bacteria</taxon>
        <taxon>Pseudomonadati</taxon>
        <taxon>Bacteroidota</taxon>
        <taxon>Flavobacteriia</taxon>
        <taxon>Flavobacteriales</taxon>
        <taxon>Flavobacteriaceae</taxon>
        <taxon>Xanthomarina</taxon>
    </lineage>
</organism>
<dbReference type="PROSITE" id="PS50005">
    <property type="entry name" value="TPR"/>
    <property type="match status" value="1"/>
</dbReference>
<keyword evidence="1" id="KW-0802">TPR repeat</keyword>
<feature type="chain" id="PRO_5017553157" description="Beta-lactamase-related domain-containing protein" evidence="2">
    <location>
        <begin position="22"/>
        <end position="490"/>
    </location>
</feature>
<reference evidence="4 5" key="1">
    <citation type="journal article" date="2018" name="Nat. Biotechnol.">
        <title>A standardized bacterial taxonomy based on genome phylogeny substantially revises the tree of life.</title>
        <authorList>
            <person name="Parks D.H."/>
            <person name="Chuvochina M."/>
            <person name="Waite D.W."/>
            <person name="Rinke C."/>
            <person name="Skarshewski A."/>
            <person name="Chaumeil P.A."/>
            <person name="Hugenholtz P."/>
        </authorList>
    </citation>
    <scope>NUCLEOTIDE SEQUENCE [LARGE SCALE GENOMIC DNA]</scope>
    <source>
        <strain evidence="4">UBA10227</strain>
    </source>
</reference>
<evidence type="ECO:0000256" key="2">
    <source>
        <dbReference type="SAM" id="SignalP"/>
    </source>
</evidence>
<dbReference type="InterPro" id="IPR019734">
    <property type="entry name" value="TPR_rpt"/>
</dbReference>
<dbReference type="SMART" id="SM00028">
    <property type="entry name" value="TPR"/>
    <property type="match status" value="2"/>
</dbReference>
<evidence type="ECO:0000256" key="1">
    <source>
        <dbReference type="PROSITE-ProRule" id="PRU00339"/>
    </source>
</evidence>
<proteinExistence type="predicted"/>
<gene>
    <name evidence="4" type="ORF">DHV22_16155</name>
</gene>
<dbReference type="Pfam" id="PF00144">
    <property type="entry name" value="Beta-lactamase"/>
    <property type="match status" value="1"/>
</dbReference>
<dbReference type="InterPro" id="IPR012338">
    <property type="entry name" value="Beta-lactam/transpept-like"/>
</dbReference>
<dbReference type="InterPro" id="IPR011990">
    <property type="entry name" value="TPR-like_helical_dom_sf"/>
</dbReference>
<dbReference type="Gene3D" id="3.40.710.10">
    <property type="entry name" value="DD-peptidase/beta-lactamase superfamily"/>
    <property type="match status" value="1"/>
</dbReference>
<dbReference type="InterPro" id="IPR050491">
    <property type="entry name" value="AmpC-like"/>
</dbReference>
<name>A0A3D6BVW0_9FLAO</name>
<dbReference type="SUPFAM" id="SSF48452">
    <property type="entry name" value="TPR-like"/>
    <property type="match status" value="1"/>
</dbReference>
<dbReference type="SUPFAM" id="SSF56601">
    <property type="entry name" value="beta-lactamase/transpeptidase-like"/>
    <property type="match status" value="1"/>
</dbReference>
<dbReference type="PANTHER" id="PTHR46825:SF9">
    <property type="entry name" value="BETA-LACTAMASE-RELATED DOMAIN-CONTAINING PROTEIN"/>
    <property type="match status" value="1"/>
</dbReference>
<comment type="caution">
    <text evidence="4">The sequence shown here is derived from an EMBL/GenBank/DDBJ whole genome shotgun (WGS) entry which is preliminary data.</text>
</comment>
<evidence type="ECO:0000259" key="3">
    <source>
        <dbReference type="Pfam" id="PF00144"/>
    </source>
</evidence>
<feature type="signal peptide" evidence="2">
    <location>
        <begin position="1"/>
        <end position="21"/>
    </location>
</feature>
<dbReference type="Gene3D" id="1.25.40.10">
    <property type="entry name" value="Tetratricopeptide repeat domain"/>
    <property type="match status" value="1"/>
</dbReference>
<evidence type="ECO:0000313" key="5">
    <source>
        <dbReference type="Proteomes" id="UP000263268"/>
    </source>
</evidence>